<dbReference type="Gene3D" id="3.40.470.10">
    <property type="entry name" value="Uracil-DNA glycosylase-like domain"/>
    <property type="match status" value="1"/>
</dbReference>
<dbReference type="InterPro" id="IPR005273">
    <property type="entry name" value="Ura-DNA_glyco_family4"/>
</dbReference>
<evidence type="ECO:0000256" key="7">
    <source>
        <dbReference type="ARBA" id="ARBA00022763"/>
    </source>
</evidence>
<dbReference type="SUPFAM" id="SSF52141">
    <property type="entry name" value="Uracil-DNA glycosylase-like"/>
    <property type="match status" value="1"/>
</dbReference>
<accession>A0A518BY93</accession>
<dbReference type="KEGG" id="mcad:Pan265_18080"/>
<dbReference type="GO" id="GO:0046872">
    <property type="term" value="F:metal ion binding"/>
    <property type="evidence" value="ECO:0007669"/>
    <property type="project" value="UniProtKB-KW"/>
</dbReference>
<dbReference type="NCBIfam" id="TIGR00758">
    <property type="entry name" value="UDG_fam4"/>
    <property type="match status" value="1"/>
</dbReference>
<protein>
    <recommendedName>
        <fullName evidence="4">Type-4 uracil-DNA glycosylase</fullName>
        <ecNumber evidence="3">3.2.2.27</ecNumber>
    </recommendedName>
</protein>
<sequence length="294" mass="32348">MDPRDLRRLRQHLHADALLDIDAVPLGTTTNLPPKRPETARTNPTPEARTNVVSARTKRHENEPKRPKTDENGPDLDENGSKRAKMDQNQKSAPELDSDGKLSVLNDLRSEVAACVRCALAAGRTQTVFGEGDPDADIMFIGEGPGQNEDEQGVPFVGRAGQLLEKQIVAMGLSRSEVYIANVVKCRPPGNRNPAADEVDACSGYLRRQIETIRPKAIVTLGGPAAKLILNTREGITRIRGTWHSYVDANPEVPVMPTFHPAYLLRSYTVDNRKKVWSDLCAVLERLGKTPPKP</sequence>
<evidence type="ECO:0000313" key="14">
    <source>
        <dbReference type="EMBL" id="QDU71949.1"/>
    </source>
</evidence>
<keyword evidence="10" id="KW-0411">Iron-sulfur</keyword>
<evidence type="ECO:0000256" key="11">
    <source>
        <dbReference type="ARBA" id="ARBA00023204"/>
    </source>
</evidence>
<keyword evidence="5" id="KW-0004">4Fe-4S</keyword>
<keyword evidence="6" id="KW-0479">Metal-binding</keyword>
<dbReference type="RefSeq" id="WP_236254296.1">
    <property type="nucleotide sequence ID" value="NZ_CP036280.1"/>
</dbReference>
<feature type="compositionally biased region" description="Basic and acidic residues" evidence="12">
    <location>
        <begin position="79"/>
        <end position="88"/>
    </location>
</feature>
<dbReference type="AlphaFoldDB" id="A0A518BY93"/>
<dbReference type="PANTHER" id="PTHR33693">
    <property type="entry name" value="TYPE-5 URACIL-DNA GLYCOSYLASE"/>
    <property type="match status" value="1"/>
</dbReference>
<evidence type="ECO:0000256" key="5">
    <source>
        <dbReference type="ARBA" id="ARBA00022485"/>
    </source>
</evidence>
<dbReference type="Proteomes" id="UP000320386">
    <property type="component" value="Chromosome"/>
</dbReference>
<evidence type="ECO:0000256" key="10">
    <source>
        <dbReference type="ARBA" id="ARBA00023014"/>
    </source>
</evidence>
<dbReference type="EC" id="3.2.2.27" evidence="3"/>
<feature type="compositionally biased region" description="Basic and acidic residues" evidence="12">
    <location>
        <begin position="60"/>
        <end position="71"/>
    </location>
</feature>
<dbReference type="GO" id="GO:0004844">
    <property type="term" value="F:uracil DNA N-glycosylase activity"/>
    <property type="evidence" value="ECO:0007669"/>
    <property type="project" value="UniProtKB-EC"/>
</dbReference>
<keyword evidence="7" id="KW-0227">DNA damage</keyword>
<comment type="similarity">
    <text evidence="2">Belongs to the uracil-DNA glycosylase (UDG) superfamily. Type 4 (UDGa) family.</text>
</comment>
<gene>
    <name evidence="14" type="ORF">Pan265_18080</name>
</gene>
<keyword evidence="15" id="KW-1185">Reference proteome</keyword>
<dbReference type="InterPro" id="IPR051536">
    <property type="entry name" value="UDG_Type-4/5"/>
</dbReference>
<reference evidence="14 15" key="1">
    <citation type="submission" date="2019-02" db="EMBL/GenBank/DDBJ databases">
        <title>Deep-cultivation of Planctomycetes and their phenomic and genomic characterization uncovers novel biology.</title>
        <authorList>
            <person name="Wiegand S."/>
            <person name="Jogler M."/>
            <person name="Boedeker C."/>
            <person name="Pinto D."/>
            <person name="Vollmers J."/>
            <person name="Rivas-Marin E."/>
            <person name="Kohn T."/>
            <person name="Peeters S.H."/>
            <person name="Heuer A."/>
            <person name="Rast P."/>
            <person name="Oberbeckmann S."/>
            <person name="Bunk B."/>
            <person name="Jeske O."/>
            <person name="Meyerdierks A."/>
            <person name="Storesund J.E."/>
            <person name="Kallscheuer N."/>
            <person name="Luecker S."/>
            <person name="Lage O.M."/>
            <person name="Pohl T."/>
            <person name="Merkel B.J."/>
            <person name="Hornburger P."/>
            <person name="Mueller R.-W."/>
            <person name="Bruemmer F."/>
            <person name="Labrenz M."/>
            <person name="Spormann A.M."/>
            <person name="Op den Camp H."/>
            <person name="Overmann J."/>
            <person name="Amann R."/>
            <person name="Jetten M.S.M."/>
            <person name="Mascher T."/>
            <person name="Medema M.H."/>
            <person name="Devos D.P."/>
            <person name="Kaster A.-K."/>
            <person name="Ovreas L."/>
            <person name="Rohde M."/>
            <person name="Galperin M.Y."/>
            <person name="Jogler C."/>
        </authorList>
    </citation>
    <scope>NUCLEOTIDE SEQUENCE [LARGE SCALE GENOMIC DNA]</scope>
    <source>
        <strain evidence="14 15">Pan265</strain>
    </source>
</reference>
<comment type="catalytic activity">
    <reaction evidence="1">
        <text>Hydrolyzes single-stranded DNA or mismatched double-stranded DNA and polynucleotides, releasing free uracil.</text>
        <dbReference type="EC" id="3.2.2.27"/>
    </reaction>
</comment>
<organism evidence="14 15">
    <name type="scientific">Mucisphaera calidilacus</name>
    <dbReference type="NCBI Taxonomy" id="2527982"/>
    <lineage>
        <taxon>Bacteria</taxon>
        <taxon>Pseudomonadati</taxon>
        <taxon>Planctomycetota</taxon>
        <taxon>Phycisphaerae</taxon>
        <taxon>Phycisphaerales</taxon>
        <taxon>Phycisphaeraceae</taxon>
        <taxon>Mucisphaera</taxon>
    </lineage>
</organism>
<feature type="region of interest" description="Disordered" evidence="12">
    <location>
        <begin position="15"/>
        <end position="100"/>
    </location>
</feature>
<keyword evidence="9" id="KW-0408">Iron</keyword>
<dbReference type="GO" id="GO:0051539">
    <property type="term" value="F:4 iron, 4 sulfur cluster binding"/>
    <property type="evidence" value="ECO:0007669"/>
    <property type="project" value="UniProtKB-KW"/>
</dbReference>
<keyword evidence="11" id="KW-0234">DNA repair</keyword>
<dbReference type="SMART" id="SM00986">
    <property type="entry name" value="UDG"/>
    <property type="match status" value="1"/>
</dbReference>
<dbReference type="Pfam" id="PF03167">
    <property type="entry name" value="UDG"/>
    <property type="match status" value="1"/>
</dbReference>
<evidence type="ECO:0000256" key="9">
    <source>
        <dbReference type="ARBA" id="ARBA00023004"/>
    </source>
</evidence>
<evidence type="ECO:0000313" key="15">
    <source>
        <dbReference type="Proteomes" id="UP000320386"/>
    </source>
</evidence>
<dbReference type="InterPro" id="IPR005122">
    <property type="entry name" value="Uracil-DNA_glycosylase-like"/>
</dbReference>
<dbReference type="SMART" id="SM00987">
    <property type="entry name" value="UreE_C"/>
    <property type="match status" value="1"/>
</dbReference>
<dbReference type="PANTHER" id="PTHR33693:SF1">
    <property type="entry name" value="TYPE-4 URACIL-DNA GLYCOSYLASE"/>
    <property type="match status" value="1"/>
</dbReference>
<evidence type="ECO:0000256" key="6">
    <source>
        <dbReference type="ARBA" id="ARBA00022723"/>
    </source>
</evidence>
<dbReference type="GO" id="GO:0006281">
    <property type="term" value="P:DNA repair"/>
    <property type="evidence" value="ECO:0007669"/>
    <property type="project" value="UniProtKB-KW"/>
</dbReference>
<dbReference type="InterPro" id="IPR036895">
    <property type="entry name" value="Uracil-DNA_glycosylase-like_sf"/>
</dbReference>
<evidence type="ECO:0000259" key="13">
    <source>
        <dbReference type="SMART" id="SM00986"/>
    </source>
</evidence>
<proteinExistence type="inferred from homology"/>
<name>A0A518BY93_9BACT</name>
<evidence type="ECO:0000256" key="4">
    <source>
        <dbReference type="ARBA" id="ARBA00019403"/>
    </source>
</evidence>
<evidence type="ECO:0000256" key="12">
    <source>
        <dbReference type="SAM" id="MobiDB-lite"/>
    </source>
</evidence>
<dbReference type="CDD" id="cd10030">
    <property type="entry name" value="UDG-F4_TTUDGA_SPO1dp_like"/>
    <property type="match status" value="1"/>
</dbReference>
<evidence type="ECO:0000256" key="8">
    <source>
        <dbReference type="ARBA" id="ARBA00022801"/>
    </source>
</evidence>
<evidence type="ECO:0000256" key="3">
    <source>
        <dbReference type="ARBA" id="ARBA00012030"/>
    </source>
</evidence>
<feature type="domain" description="Uracil-DNA glycosylase-like" evidence="13">
    <location>
        <begin position="129"/>
        <end position="281"/>
    </location>
</feature>
<keyword evidence="8" id="KW-0378">Hydrolase</keyword>
<evidence type="ECO:0000256" key="2">
    <source>
        <dbReference type="ARBA" id="ARBA00006521"/>
    </source>
</evidence>
<evidence type="ECO:0000256" key="1">
    <source>
        <dbReference type="ARBA" id="ARBA00001400"/>
    </source>
</evidence>
<dbReference type="EMBL" id="CP036280">
    <property type="protein sequence ID" value="QDU71949.1"/>
    <property type="molecule type" value="Genomic_DNA"/>
</dbReference>